<comment type="similarity">
    <text evidence="1 9">Belongs to the MsrB Met sulfoxide reductase family.</text>
</comment>
<organism evidence="11 12">
    <name type="scientific">Halopseudomonas xinjiangensis</name>
    <dbReference type="NCBI Taxonomy" id="487184"/>
    <lineage>
        <taxon>Bacteria</taxon>
        <taxon>Pseudomonadati</taxon>
        <taxon>Pseudomonadota</taxon>
        <taxon>Gammaproteobacteria</taxon>
        <taxon>Pseudomonadales</taxon>
        <taxon>Pseudomonadaceae</taxon>
        <taxon>Halopseudomonas</taxon>
    </lineage>
</organism>
<evidence type="ECO:0000313" key="11">
    <source>
        <dbReference type="EMBL" id="SDS49148.1"/>
    </source>
</evidence>
<comment type="catalytic activity">
    <reaction evidence="7 9">
        <text>L-methionyl-[protein] + [thioredoxin]-disulfide + H2O = L-methionyl-(R)-S-oxide-[protein] + [thioredoxin]-dithiol</text>
        <dbReference type="Rhea" id="RHEA:24164"/>
        <dbReference type="Rhea" id="RHEA-COMP:10698"/>
        <dbReference type="Rhea" id="RHEA-COMP:10700"/>
        <dbReference type="Rhea" id="RHEA-COMP:12313"/>
        <dbReference type="Rhea" id="RHEA-COMP:12314"/>
        <dbReference type="ChEBI" id="CHEBI:15377"/>
        <dbReference type="ChEBI" id="CHEBI:16044"/>
        <dbReference type="ChEBI" id="CHEBI:29950"/>
        <dbReference type="ChEBI" id="CHEBI:45764"/>
        <dbReference type="ChEBI" id="CHEBI:50058"/>
        <dbReference type="EC" id="1.8.4.12"/>
    </reaction>
</comment>
<dbReference type="GO" id="GO:0005737">
    <property type="term" value="C:cytoplasm"/>
    <property type="evidence" value="ECO:0007669"/>
    <property type="project" value="TreeGrafter"/>
</dbReference>
<keyword evidence="4 9" id="KW-0479">Metal-binding</keyword>
<dbReference type="InterPro" id="IPR002579">
    <property type="entry name" value="Met_Sox_Rdtase_MsrB_dom"/>
</dbReference>
<feature type="binding site" evidence="9">
    <location>
        <position position="99"/>
    </location>
    <ligand>
        <name>Zn(2+)</name>
        <dbReference type="ChEBI" id="CHEBI:29105"/>
    </ligand>
</feature>
<dbReference type="RefSeq" id="WP_093392954.1">
    <property type="nucleotide sequence ID" value="NZ_LT629736.1"/>
</dbReference>
<keyword evidence="6 9" id="KW-0560">Oxidoreductase</keyword>
<dbReference type="STRING" id="487184.SAMN05216421_1623"/>
<dbReference type="InterPro" id="IPR028427">
    <property type="entry name" value="Met_Sox_Rdtase_MsrB"/>
</dbReference>
<dbReference type="AlphaFoldDB" id="A0A1H1SMT4"/>
<dbReference type="InterPro" id="IPR011057">
    <property type="entry name" value="Mss4-like_sf"/>
</dbReference>
<gene>
    <name evidence="9" type="primary">msrB</name>
    <name evidence="11" type="ORF">SAMN05216421_1623</name>
</gene>
<reference evidence="12" key="1">
    <citation type="submission" date="2016-10" db="EMBL/GenBank/DDBJ databases">
        <authorList>
            <person name="Varghese N."/>
            <person name="Submissions S."/>
        </authorList>
    </citation>
    <scope>NUCLEOTIDE SEQUENCE [LARGE SCALE GENOMIC DNA]</scope>
    <source>
        <strain evidence="12">NRRL B-51270</strain>
    </source>
</reference>
<accession>A0A1H1SMT4</accession>
<dbReference type="GO" id="GO:0006979">
    <property type="term" value="P:response to oxidative stress"/>
    <property type="evidence" value="ECO:0007669"/>
    <property type="project" value="InterPro"/>
</dbReference>
<evidence type="ECO:0000256" key="1">
    <source>
        <dbReference type="ARBA" id="ARBA00007174"/>
    </source>
</evidence>
<comment type="cofactor">
    <cofactor evidence="9">
        <name>Zn(2+)</name>
        <dbReference type="ChEBI" id="CHEBI:29105"/>
    </cofactor>
    <text evidence="9">Binds 1 zinc ion per subunit. The zinc ion is important for the structural integrity of the protein.</text>
</comment>
<evidence type="ECO:0000256" key="8">
    <source>
        <dbReference type="ARBA" id="ARBA00075819"/>
    </source>
</evidence>
<dbReference type="GO" id="GO:0033743">
    <property type="term" value="F:peptide-methionine (R)-S-oxide reductase activity"/>
    <property type="evidence" value="ECO:0007669"/>
    <property type="project" value="UniProtKB-UniRule"/>
</dbReference>
<dbReference type="GO" id="GO:0030091">
    <property type="term" value="P:protein repair"/>
    <property type="evidence" value="ECO:0007669"/>
    <property type="project" value="InterPro"/>
</dbReference>
<dbReference type="Gene3D" id="2.170.150.20">
    <property type="entry name" value="Peptide methionine sulfoxide reductase"/>
    <property type="match status" value="1"/>
</dbReference>
<dbReference type="Proteomes" id="UP000243207">
    <property type="component" value="Chromosome I"/>
</dbReference>
<dbReference type="EC" id="1.8.4.12" evidence="2 9"/>
<feature type="binding site" evidence="9">
    <location>
        <position position="47"/>
    </location>
    <ligand>
        <name>Zn(2+)</name>
        <dbReference type="ChEBI" id="CHEBI:29105"/>
    </ligand>
</feature>
<dbReference type="PROSITE" id="PS51790">
    <property type="entry name" value="MSRB"/>
    <property type="match status" value="1"/>
</dbReference>
<evidence type="ECO:0000256" key="9">
    <source>
        <dbReference type="HAMAP-Rule" id="MF_01400"/>
    </source>
</evidence>
<evidence type="ECO:0000256" key="5">
    <source>
        <dbReference type="ARBA" id="ARBA00022833"/>
    </source>
</evidence>
<evidence type="ECO:0000256" key="6">
    <source>
        <dbReference type="ARBA" id="ARBA00023002"/>
    </source>
</evidence>
<sequence length="134" mass="14962">MKKVSKTENAWREQLSDAQFQVCRLKGTERPFTGEYYNNTTPGTYRCVCCDAPLFETRTQFDAGCGWPSYYEPISADAVVEAEDRSHGMHRTEVLCAQCDAHLGHVFPDGPPPSGLRYCINSVAMKFEPSAATN</sequence>
<evidence type="ECO:0000313" key="12">
    <source>
        <dbReference type="Proteomes" id="UP000243207"/>
    </source>
</evidence>
<dbReference type="GO" id="GO:0008270">
    <property type="term" value="F:zinc ion binding"/>
    <property type="evidence" value="ECO:0007669"/>
    <property type="project" value="UniProtKB-UniRule"/>
</dbReference>
<dbReference type="Pfam" id="PF01641">
    <property type="entry name" value="SelR"/>
    <property type="match status" value="1"/>
</dbReference>
<proteinExistence type="inferred from homology"/>
<evidence type="ECO:0000256" key="7">
    <source>
        <dbReference type="ARBA" id="ARBA00048488"/>
    </source>
</evidence>
<feature type="active site" description="Nucleophile" evidence="9">
    <location>
        <position position="119"/>
    </location>
</feature>
<dbReference type="EMBL" id="LT629736">
    <property type="protein sequence ID" value="SDS49148.1"/>
    <property type="molecule type" value="Genomic_DNA"/>
</dbReference>
<feature type="domain" description="MsrB" evidence="10">
    <location>
        <begin position="8"/>
        <end position="130"/>
    </location>
</feature>
<dbReference type="OrthoDB" id="9785497at2"/>
<evidence type="ECO:0000256" key="4">
    <source>
        <dbReference type="ARBA" id="ARBA00022723"/>
    </source>
</evidence>
<feature type="binding site" evidence="9">
    <location>
        <position position="50"/>
    </location>
    <ligand>
        <name>Zn(2+)</name>
        <dbReference type="ChEBI" id="CHEBI:29105"/>
    </ligand>
</feature>
<name>A0A1H1SMT4_9GAMM</name>
<evidence type="ECO:0000259" key="10">
    <source>
        <dbReference type="PROSITE" id="PS51790"/>
    </source>
</evidence>
<dbReference type="PANTHER" id="PTHR10173:SF52">
    <property type="entry name" value="METHIONINE-R-SULFOXIDE REDUCTASE B1"/>
    <property type="match status" value="1"/>
</dbReference>
<dbReference type="NCBIfam" id="TIGR00357">
    <property type="entry name" value="peptide-methionine (R)-S-oxide reductase MsrB"/>
    <property type="match status" value="1"/>
</dbReference>
<feature type="binding site" evidence="9">
    <location>
        <position position="96"/>
    </location>
    <ligand>
        <name>Zn(2+)</name>
        <dbReference type="ChEBI" id="CHEBI:29105"/>
    </ligand>
</feature>
<dbReference type="HAMAP" id="MF_01400">
    <property type="entry name" value="MsrB"/>
    <property type="match status" value="1"/>
</dbReference>
<keyword evidence="12" id="KW-1185">Reference proteome</keyword>
<evidence type="ECO:0000256" key="2">
    <source>
        <dbReference type="ARBA" id="ARBA00012499"/>
    </source>
</evidence>
<dbReference type="FunFam" id="2.170.150.20:FF:000001">
    <property type="entry name" value="Peptide methionine sulfoxide reductase MsrB"/>
    <property type="match status" value="1"/>
</dbReference>
<dbReference type="SUPFAM" id="SSF51316">
    <property type="entry name" value="Mss4-like"/>
    <property type="match status" value="1"/>
</dbReference>
<dbReference type="PANTHER" id="PTHR10173">
    <property type="entry name" value="METHIONINE SULFOXIDE REDUCTASE"/>
    <property type="match status" value="1"/>
</dbReference>
<evidence type="ECO:0000256" key="3">
    <source>
        <dbReference type="ARBA" id="ARBA00021130"/>
    </source>
</evidence>
<protein>
    <recommendedName>
        <fullName evidence="3 9">Peptide methionine sulfoxide reductase MsrB</fullName>
        <ecNumber evidence="2 9">1.8.4.12</ecNumber>
    </recommendedName>
    <alternativeName>
        <fullName evidence="8 9">Peptide-methionine (R)-S-oxide reductase</fullName>
    </alternativeName>
</protein>
<keyword evidence="5 9" id="KW-0862">Zinc</keyword>